<dbReference type="AlphaFoldDB" id="A0A2T0VJ33"/>
<evidence type="ECO:0000313" key="10">
    <source>
        <dbReference type="Proteomes" id="UP000237983"/>
    </source>
</evidence>
<organism evidence="9 10">
    <name type="scientific">Glaciihabitans tibetensis</name>
    <dbReference type="NCBI Taxonomy" id="1266600"/>
    <lineage>
        <taxon>Bacteria</taxon>
        <taxon>Bacillati</taxon>
        <taxon>Actinomycetota</taxon>
        <taxon>Actinomycetes</taxon>
        <taxon>Micrococcales</taxon>
        <taxon>Microbacteriaceae</taxon>
        <taxon>Glaciihabitans</taxon>
    </lineage>
</organism>
<feature type="domain" description="ABC3 transporter permease C-terminal" evidence="8">
    <location>
        <begin position="59"/>
        <end position="173"/>
    </location>
</feature>
<comment type="similarity">
    <text evidence="2">Belongs to the ABC-4 integral membrane protein family. LolC/E subfamily.</text>
</comment>
<keyword evidence="10" id="KW-1185">Reference proteome</keyword>
<feature type="transmembrane region" description="Helical" evidence="7">
    <location>
        <begin position="51"/>
        <end position="69"/>
    </location>
</feature>
<name>A0A2T0VJ33_9MICO</name>
<feature type="transmembrane region" description="Helical" evidence="7">
    <location>
        <begin position="287"/>
        <end position="307"/>
    </location>
</feature>
<feature type="transmembrane region" description="Helical" evidence="7">
    <location>
        <begin position="109"/>
        <end position="131"/>
    </location>
</feature>
<comment type="subcellular location">
    <subcellularLocation>
        <location evidence="1">Cell membrane</location>
        <topology evidence="1">Multi-pass membrane protein</topology>
    </subcellularLocation>
</comment>
<feature type="transmembrane region" description="Helical" evidence="7">
    <location>
        <begin position="202"/>
        <end position="224"/>
    </location>
</feature>
<proteinExistence type="inferred from homology"/>
<evidence type="ECO:0000313" key="9">
    <source>
        <dbReference type="EMBL" id="PRY70231.1"/>
    </source>
</evidence>
<dbReference type="Pfam" id="PF02687">
    <property type="entry name" value="FtsX"/>
    <property type="match status" value="2"/>
</dbReference>
<feature type="transmembrane region" description="Helical" evidence="7">
    <location>
        <begin position="137"/>
        <end position="166"/>
    </location>
</feature>
<evidence type="ECO:0000256" key="2">
    <source>
        <dbReference type="ARBA" id="ARBA00005236"/>
    </source>
</evidence>
<reference evidence="9 10" key="1">
    <citation type="submission" date="2018-03" db="EMBL/GenBank/DDBJ databases">
        <title>Genomic Encyclopedia of Type Strains, Phase III (KMG-III): the genomes of soil and plant-associated and newly described type strains.</title>
        <authorList>
            <person name="Whitman W."/>
        </authorList>
    </citation>
    <scope>NUCLEOTIDE SEQUENCE [LARGE SCALE GENOMIC DNA]</scope>
    <source>
        <strain evidence="9 10">CGMCC 1.12484</strain>
    </source>
</reference>
<keyword evidence="6 7" id="KW-0472">Membrane</keyword>
<comment type="caution">
    <text evidence="9">The sequence shown here is derived from an EMBL/GenBank/DDBJ whole genome shotgun (WGS) entry which is preliminary data.</text>
</comment>
<keyword evidence="3" id="KW-1003">Cell membrane</keyword>
<dbReference type="InterPro" id="IPR003838">
    <property type="entry name" value="ABC3_permease_C"/>
</dbReference>
<dbReference type="PANTHER" id="PTHR30489">
    <property type="entry name" value="LIPOPROTEIN-RELEASING SYSTEM TRANSMEMBRANE PROTEIN LOLE"/>
    <property type="match status" value="1"/>
</dbReference>
<accession>A0A2T0VJ33</accession>
<evidence type="ECO:0000256" key="5">
    <source>
        <dbReference type="ARBA" id="ARBA00022989"/>
    </source>
</evidence>
<feature type="transmembrane region" description="Helical" evidence="7">
    <location>
        <begin position="230"/>
        <end position="251"/>
    </location>
</feature>
<dbReference type="EMBL" id="PVTL01000001">
    <property type="protein sequence ID" value="PRY70231.1"/>
    <property type="molecule type" value="Genomic_DNA"/>
</dbReference>
<dbReference type="InterPro" id="IPR051447">
    <property type="entry name" value="Lipoprotein-release_system"/>
</dbReference>
<dbReference type="GO" id="GO:0044874">
    <property type="term" value="P:lipoprotein localization to outer membrane"/>
    <property type="evidence" value="ECO:0007669"/>
    <property type="project" value="TreeGrafter"/>
</dbReference>
<evidence type="ECO:0000256" key="3">
    <source>
        <dbReference type="ARBA" id="ARBA00022475"/>
    </source>
</evidence>
<evidence type="ECO:0000259" key="8">
    <source>
        <dbReference type="Pfam" id="PF02687"/>
    </source>
</evidence>
<sequence>MWVDRVRDHGSSVLVAGLSSAFGVTLLQVSDAIAAIVAVDDTTGSSGSAAVMLQLASAVFIVIAVYVGAVVTTNTFATIIAGRTGTIALMRLLGSTASAQRAAVSREGLWVGVIGGGLGLLAGTAVTWIALSAVEAIGAITVPAFALVSPVLAAPIVAVIVTTWLASWVGSRPVLGVSPMQATGAAQDKSYEETVSRRSRNVVAVIAFVLGIGLLVGGVVVGLVTPAGVLIGVAGGALSFAGLAFGAHLVIPRALRVVGRLFGGGATARLAAENAVRYPERTSRNMIGVVIGVTLVTMFTVALSSFAALMERVTDADPAAYSGADDVLLAITAVFAALTGFSALIAAVGLVNNLSLSVLQRTRELGLLRALGLTAGQVRRMVVLESAQLTVTAVLLGLALGTFYGWAGAQSMFGSLDGGQFVTPVLPLGLVVALAVCAAGLTAISSVVAAGKATRVTPVAALAAI</sequence>
<gene>
    <name evidence="9" type="ORF">B0I08_101359</name>
</gene>
<feature type="domain" description="ABC3 transporter permease C-terminal" evidence="8">
    <location>
        <begin position="338"/>
        <end position="451"/>
    </location>
</feature>
<dbReference type="OrthoDB" id="9780560at2"/>
<protein>
    <submittedName>
        <fullName evidence="9">Putative ABC transport system permease protein</fullName>
    </submittedName>
</protein>
<evidence type="ECO:0000256" key="1">
    <source>
        <dbReference type="ARBA" id="ARBA00004651"/>
    </source>
</evidence>
<dbReference type="Proteomes" id="UP000237983">
    <property type="component" value="Unassembled WGS sequence"/>
</dbReference>
<feature type="transmembrane region" description="Helical" evidence="7">
    <location>
        <begin position="12"/>
        <end position="39"/>
    </location>
</feature>
<dbReference type="RefSeq" id="WP_106209210.1">
    <property type="nucleotide sequence ID" value="NZ_PVTL01000001.1"/>
</dbReference>
<feature type="transmembrane region" description="Helical" evidence="7">
    <location>
        <begin position="327"/>
        <end position="351"/>
    </location>
</feature>
<evidence type="ECO:0000256" key="7">
    <source>
        <dbReference type="SAM" id="Phobius"/>
    </source>
</evidence>
<keyword evidence="4 7" id="KW-0812">Transmembrane</keyword>
<feature type="transmembrane region" description="Helical" evidence="7">
    <location>
        <begin position="427"/>
        <end position="450"/>
    </location>
</feature>
<dbReference type="GO" id="GO:0098797">
    <property type="term" value="C:plasma membrane protein complex"/>
    <property type="evidence" value="ECO:0007669"/>
    <property type="project" value="TreeGrafter"/>
</dbReference>
<keyword evidence="5 7" id="KW-1133">Transmembrane helix</keyword>
<evidence type="ECO:0000256" key="6">
    <source>
        <dbReference type="ARBA" id="ARBA00023136"/>
    </source>
</evidence>
<feature type="transmembrane region" description="Helical" evidence="7">
    <location>
        <begin position="389"/>
        <end position="407"/>
    </location>
</feature>
<dbReference type="PANTHER" id="PTHR30489:SF0">
    <property type="entry name" value="LIPOPROTEIN-RELEASING SYSTEM TRANSMEMBRANE PROTEIN LOLE"/>
    <property type="match status" value="1"/>
</dbReference>
<evidence type="ECO:0000256" key="4">
    <source>
        <dbReference type="ARBA" id="ARBA00022692"/>
    </source>
</evidence>